<organism evidence="1 2">
    <name type="scientific">Dethiobacter alkaliphilus AHT 1</name>
    <dbReference type="NCBI Taxonomy" id="555088"/>
    <lineage>
        <taxon>Bacteria</taxon>
        <taxon>Bacillati</taxon>
        <taxon>Bacillota</taxon>
        <taxon>Dethiobacteria</taxon>
        <taxon>Dethiobacterales</taxon>
        <taxon>Dethiobacteraceae</taxon>
        <taxon>Dethiobacter</taxon>
    </lineage>
</organism>
<evidence type="ECO:0000313" key="2">
    <source>
        <dbReference type="Proteomes" id="UP000006443"/>
    </source>
</evidence>
<comment type="caution">
    <text evidence="1">The sequence shown here is derived from an EMBL/GenBank/DDBJ whole genome shotgun (WGS) entry which is preliminary data.</text>
</comment>
<proteinExistence type="predicted"/>
<reference evidence="1 2" key="1">
    <citation type="submission" date="2009-02" db="EMBL/GenBank/DDBJ databases">
        <title>Sequencing of the draft genome and assembly of Dethiobacter alkaliphilus AHT 1.</title>
        <authorList>
            <consortium name="US DOE Joint Genome Institute (JGI-PGF)"/>
            <person name="Lucas S."/>
            <person name="Copeland A."/>
            <person name="Lapidus A."/>
            <person name="Glavina del Rio T."/>
            <person name="Dalin E."/>
            <person name="Tice H."/>
            <person name="Bruce D."/>
            <person name="Goodwin L."/>
            <person name="Pitluck S."/>
            <person name="Larimer F."/>
            <person name="Land M.L."/>
            <person name="Hauser L."/>
            <person name="Muyzer G."/>
        </authorList>
    </citation>
    <scope>NUCLEOTIDE SEQUENCE [LARGE SCALE GENOMIC DNA]</scope>
    <source>
        <strain evidence="1 2">AHT 1</strain>
    </source>
</reference>
<protein>
    <recommendedName>
        <fullName evidence="3">YD repeat protein</fullName>
    </recommendedName>
</protein>
<dbReference type="Proteomes" id="UP000006443">
    <property type="component" value="Unassembled WGS sequence"/>
</dbReference>
<dbReference type="STRING" id="555088.DealDRAFT_2982"/>
<name>C0GKH3_DETAL</name>
<dbReference type="AlphaFoldDB" id="C0GKH3"/>
<evidence type="ECO:0008006" key="3">
    <source>
        <dbReference type="Google" id="ProtNLM"/>
    </source>
</evidence>
<dbReference type="NCBIfam" id="TIGR03696">
    <property type="entry name" value="Rhs_assc_core"/>
    <property type="match status" value="1"/>
</dbReference>
<dbReference type="EMBL" id="ACJM01000024">
    <property type="protein sequence ID" value="EEG76140.1"/>
    <property type="molecule type" value="Genomic_DNA"/>
</dbReference>
<gene>
    <name evidence="1" type="ORF">DealDRAFT_2982</name>
</gene>
<keyword evidence="2" id="KW-1185">Reference proteome</keyword>
<dbReference type="InterPro" id="IPR022385">
    <property type="entry name" value="Rhs_assc_core"/>
</dbReference>
<dbReference type="eggNOG" id="COG3209">
    <property type="taxonomic scope" value="Bacteria"/>
</dbReference>
<accession>C0GKH3</accession>
<sequence length="415" mass="43536">MQACYTWGARFYDPATGVFLQKDPFKGYLDDPTTLHPYMYTRNDPVNKIDPSGLFWGEIKGAGQRIVQGLQNVASTVTKRAGEAVQTAKETYQSLTQTVKKGVATAESKLRQSSQKAASRGRDLVRAAADRGTQALESGRTFVDNINRDRIEAGISKAMTGGIYTAIGVVAVGVAASVLTGGAATPLLVAAIAGTSQLLVKAIAVTTIGTGAYTAATGVSDMWEAGQDVGYGLSGSSGHSVNLIKDKVFKGNEGAYRTSQFVAATVSTAGTAYLGQIAQGLQATNSGGGATAGVKEGTPNFGWNMKRGGDVINGRKYSGHALERMAPNTLEVRAELHTRAVQRAKAVGLKPGSKEYSDFINKHIDPRGVPPIVVEDAIRNTTMVPGKDAGTFVHQNSNVNVIVNSAGDVITVIPK</sequence>
<evidence type="ECO:0000313" key="1">
    <source>
        <dbReference type="EMBL" id="EEG76140.1"/>
    </source>
</evidence>
<dbReference type="Gene3D" id="2.180.10.10">
    <property type="entry name" value="RHS repeat-associated core"/>
    <property type="match status" value="1"/>
</dbReference>